<organism evidence="1 2">
    <name type="scientific">Schizothecium vesticola</name>
    <dbReference type="NCBI Taxonomy" id="314040"/>
    <lineage>
        <taxon>Eukaryota</taxon>
        <taxon>Fungi</taxon>
        <taxon>Dikarya</taxon>
        <taxon>Ascomycota</taxon>
        <taxon>Pezizomycotina</taxon>
        <taxon>Sordariomycetes</taxon>
        <taxon>Sordariomycetidae</taxon>
        <taxon>Sordariales</taxon>
        <taxon>Schizotheciaceae</taxon>
        <taxon>Schizothecium</taxon>
    </lineage>
</organism>
<dbReference type="Proteomes" id="UP001172155">
    <property type="component" value="Unassembled WGS sequence"/>
</dbReference>
<keyword evidence="2" id="KW-1185">Reference proteome</keyword>
<reference evidence="1" key="1">
    <citation type="submission" date="2023-06" db="EMBL/GenBank/DDBJ databases">
        <title>Genome-scale phylogeny and comparative genomics of the fungal order Sordariales.</title>
        <authorList>
            <consortium name="Lawrence Berkeley National Laboratory"/>
            <person name="Hensen N."/>
            <person name="Bonometti L."/>
            <person name="Westerberg I."/>
            <person name="Brannstrom I.O."/>
            <person name="Guillou S."/>
            <person name="Cros-Aarteil S."/>
            <person name="Calhoun S."/>
            <person name="Haridas S."/>
            <person name="Kuo A."/>
            <person name="Mondo S."/>
            <person name="Pangilinan J."/>
            <person name="Riley R."/>
            <person name="LaButti K."/>
            <person name="Andreopoulos B."/>
            <person name="Lipzen A."/>
            <person name="Chen C."/>
            <person name="Yanf M."/>
            <person name="Daum C."/>
            <person name="Ng V."/>
            <person name="Clum A."/>
            <person name="Steindorff A."/>
            <person name="Ohm R."/>
            <person name="Martin F."/>
            <person name="Silar P."/>
            <person name="Natvig D."/>
            <person name="Lalanne C."/>
            <person name="Gautier V."/>
            <person name="Ament-velasquez S.L."/>
            <person name="Kruys A."/>
            <person name="Hutchinson M.I."/>
            <person name="Powell A.J."/>
            <person name="Barry K."/>
            <person name="Miller A.N."/>
            <person name="Grigoriev I.V."/>
            <person name="Debuchy R."/>
            <person name="Gladieux P."/>
            <person name="Thoren M.H."/>
            <person name="Johannesson H."/>
        </authorList>
    </citation>
    <scope>NUCLEOTIDE SEQUENCE</scope>
    <source>
        <strain evidence="1">SMH3187-1</strain>
    </source>
</reference>
<protein>
    <submittedName>
        <fullName evidence="1">Uncharacterized protein</fullName>
    </submittedName>
</protein>
<evidence type="ECO:0000313" key="1">
    <source>
        <dbReference type="EMBL" id="KAK0751711.1"/>
    </source>
</evidence>
<dbReference type="AlphaFoldDB" id="A0AA40KAG3"/>
<accession>A0AA40KAG3</accession>
<dbReference type="EMBL" id="JAUKUD010000002">
    <property type="protein sequence ID" value="KAK0751711.1"/>
    <property type="molecule type" value="Genomic_DNA"/>
</dbReference>
<gene>
    <name evidence="1" type="ORF">B0T18DRAFT_75690</name>
</gene>
<sequence length="105" mass="11363">MVLSGGIRHQERQGEIQFEAAKYYRLAEKSGNKTIGNTWPNTRPYGFRAARVATTGRRGSLESATPARGTHRDARDACENAGLGLINPRPPPRGAVMPLLGSLSC</sequence>
<proteinExistence type="predicted"/>
<comment type="caution">
    <text evidence="1">The sequence shown here is derived from an EMBL/GenBank/DDBJ whole genome shotgun (WGS) entry which is preliminary data.</text>
</comment>
<evidence type="ECO:0000313" key="2">
    <source>
        <dbReference type="Proteomes" id="UP001172155"/>
    </source>
</evidence>
<name>A0AA40KAG3_9PEZI</name>